<proteinExistence type="predicted"/>
<keyword evidence="1" id="KW-0732">Signal</keyword>
<dbReference type="Gene3D" id="3.40.720.10">
    <property type="entry name" value="Alkaline Phosphatase, subunit A"/>
    <property type="match status" value="1"/>
</dbReference>
<feature type="signal peptide" evidence="1">
    <location>
        <begin position="1"/>
        <end position="28"/>
    </location>
</feature>
<accession>A0A7X0REF9</accession>
<evidence type="ECO:0000313" key="2">
    <source>
        <dbReference type="EMBL" id="MBB6626799.1"/>
    </source>
</evidence>
<dbReference type="Pfam" id="PF01663">
    <property type="entry name" value="Phosphodiest"/>
    <property type="match status" value="1"/>
</dbReference>
<evidence type="ECO:0000313" key="3">
    <source>
        <dbReference type="Proteomes" id="UP000523955"/>
    </source>
</evidence>
<dbReference type="EMBL" id="JACKXE010000001">
    <property type="protein sequence ID" value="MBB6626799.1"/>
    <property type="molecule type" value="Genomic_DNA"/>
</dbReference>
<gene>
    <name evidence="2" type="ORF">H5V45_05645</name>
</gene>
<dbReference type="SUPFAM" id="SSF53649">
    <property type="entry name" value="Alkaline phosphatase-like"/>
    <property type="match status" value="1"/>
</dbReference>
<reference evidence="2 3" key="1">
    <citation type="submission" date="2020-08" db="EMBL/GenBank/DDBJ databases">
        <authorList>
            <person name="Seo M.-J."/>
        </authorList>
    </citation>
    <scope>NUCLEOTIDE SEQUENCE [LARGE SCALE GENOMIC DNA]</scope>
    <source>
        <strain evidence="2 3">KIGAM211</strain>
    </source>
</reference>
<comment type="caution">
    <text evidence="2">The sequence shown here is derived from an EMBL/GenBank/DDBJ whole genome shotgun (WGS) entry which is preliminary data.</text>
</comment>
<dbReference type="PROSITE" id="PS51257">
    <property type="entry name" value="PROKAR_LIPOPROTEIN"/>
    <property type="match status" value="1"/>
</dbReference>
<dbReference type="RefSeq" id="WP_185252030.1">
    <property type="nucleotide sequence ID" value="NZ_JACKXE010000001.1"/>
</dbReference>
<dbReference type="PANTHER" id="PTHR10151:SF120">
    <property type="entry name" value="BIS(5'-ADENOSYL)-TRIPHOSPHATASE"/>
    <property type="match status" value="1"/>
</dbReference>
<dbReference type="Proteomes" id="UP000523955">
    <property type="component" value="Unassembled WGS sequence"/>
</dbReference>
<dbReference type="InterPro" id="IPR002591">
    <property type="entry name" value="Phosphodiest/P_Trfase"/>
</dbReference>
<dbReference type="GO" id="GO:0016787">
    <property type="term" value="F:hydrolase activity"/>
    <property type="evidence" value="ECO:0007669"/>
    <property type="project" value="UniProtKB-ARBA"/>
</dbReference>
<name>A0A7X0REF9_9ACTN</name>
<dbReference type="InterPro" id="IPR017850">
    <property type="entry name" value="Alkaline_phosphatase_core_sf"/>
</dbReference>
<dbReference type="PANTHER" id="PTHR10151">
    <property type="entry name" value="ECTONUCLEOTIDE PYROPHOSPHATASE/PHOSPHODIESTERASE"/>
    <property type="match status" value="1"/>
</dbReference>
<evidence type="ECO:0000256" key="1">
    <source>
        <dbReference type="SAM" id="SignalP"/>
    </source>
</evidence>
<sequence>MSRAPHLRSSAVAVATSLLVLVGGACSAATTDQAAAPATPVTPGQPAGAVTPRVLAISVDALNPAAIRQLGRDGAPTLHRLLDEGASTLNARTEREQTITLPNHASMMTGRRIEASRGGHGVTWDDDRPRSTVQQAAGHAVASVFTVVHRAQGTTALFSTKPKFSLYERSWARAVDEFHVDENQAALVRTARRDLVENARTFTFLHVSLPDRAGHAEGFMSPAYVAAVQRTDELLGTVVAAIEKHPRLAESLTVVLTADHGGAAGGTSHSAAGRLANYRVPFLVWGAGVTAGDLYELNPDYADPGRTRPSYAGTQPVRNGDVANLATGLLGLGAVPGSELDAEQDLDVR</sequence>
<feature type="chain" id="PRO_5031200254" evidence="1">
    <location>
        <begin position="29"/>
        <end position="349"/>
    </location>
</feature>
<organism evidence="2 3">
    <name type="scientific">Nocardioides luti</name>
    <dbReference type="NCBI Taxonomy" id="2761101"/>
    <lineage>
        <taxon>Bacteria</taxon>
        <taxon>Bacillati</taxon>
        <taxon>Actinomycetota</taxon>
        <taxon>Actinomycetes</taxon>
        <taxon>Propionibacteriales</taxon>
        <taxon>Nocardioidaceae</taxon>
        <taxon>Nocardioides</taxon>
    </lineage>
</organism>
<protein>
    <submittedName>
        <fullName evidence="2">Alkaline phosphatase family protein</fullName>
    </submittedName>
</protein>
<keyword evidence="3" id="KW-1185">Reference proteome</keyword>
<dbReference type="AlphaFoldDB" id="A0A7X0REF9"/>